<gene>
    <name evidence="4" type="ORF">BLEM_0931</name>
</gene>
<dbReference type="RefSeq" id="WP_072723911.1">
    <property type="nucleotide sequence ID" value="NZ_BDIS01000003.1"/>
</dbReference>
<comment type="catalytic activity">
    <reaction evidence="2">
        <text>4-amino-5-aminomethyl-2-methylpyrimidine + H2O = 4-amino-5-hydroxymethyl-2-methylpyrimidine + NH4(+)</text>
        <dbReference type="Rhea" id="RHEA:31799"/>
        <dbReference type="ChEBI" id="CHEBI:15377"/>
        <dbReference type="ChEBI" id="CHEBI:16892"/>
        <dbReference type="ChEBI" id="CHEBI:28938"/>
        <dbReference type="ChEBI" id="CHEBI:63416"/>
        <dbReference type="EC" id="3.5.99.2"/>
    </reaction>
</comment>
<dbReference type="Pfam" id="PF03070">
    <property type="entry name" value="TENA_THI-4"/>
    <property type="match status" value="1"/>
</dbReference>
<dbReference type="EC" id="3.5.99.2" evidence="2"/>
<comment type="function">
    <text evidence="2">Catalyzes an amino-pyrimidine hydrolysis reaction at the C5' of the pyrimidine moiety of thiamine compounds, a reaction that is part of a thiamine salvage pathway.</text>
</comment>
<dbReference type="SUPFAM" id="SSF48613">
    <property type="entry name" value="Heme oxygenase-like"/>
    <property type="match status" value="1"/>
</dbReference>
<keyword evidence="5" id="KW-1185">Reference proteome</keyword>
<accession>A0A261FTV0</accession>
<name>A0A261FTV0_9BIFI</name>
<feature type="domain" description="Thiaminase-2/PQQC" evidence="3">
    <location>
        <begin position="21"/>
        <end position="228"/>
    </location>
</feature>
<evidence type="ECO:0000256" key="1">
    <source>
        <dbReference type="ARBA" id="ARBA00004948"/>
    </source>
</evidence>
<keyword evidence="2" id="KW-0784">Thiamine biosynthesis</keyword>
<comment type="pathway">
    <text evidence="1 2">Cofactor biosynthesis; thiamine diphosphate biosynthesis.</text>
</comment>
<protein>
    <recommendedName>
        <fullName evidence="2">Aminopyrimidine aminohydrolase</fullName>
        <ecNumber evidence="2">3.5.99.2</ecNumber>
    </recommendedName>
</protein>
<dbReference type="UniPathway" id="UPA00060"/>
<dbReference type="InterPro" id="IPR016084">
    <property type="entry name" value="Haem_Oase-like_multi-hlx"/>
</dbReference>
<evidence type="ECO:0000259" key="3">
    <source>
        <dbReference type="Pfam" id="PF03070"/>
    </source>
</evidence>
<reference evidence="4 5" key="1">
    <citation type="journal article" date="2017" name="BMC Genomics">
        <title>Comparative genomic and phylogenomic analyses of the Bifidobacteriaceae family.</title>
        <authorList>
            <person name="Lugli G.A."/>
            <person name="Milani C."/>
            <person name="Turroni F."/>
            <person name="Duranti S."/>
            <person name="Mancabelli L."/>
            <person name="Mangifesta M."/>
            <person name="Ferrario C."/>
            <person name="Modesto M."/>
            <person name="Mattarelli P."/>
            <person name="Jiri K."/>
            <person name="van Sinderen D."/>
            <person name="Ventura M."/>
        </authorList>
    </citation>
    <scope>NUCLEOTIDE SEQUENCE [LARGE SCALE GENOMIC DNA]</scope>
    <source>
        <strain evidence="4 5">DSM 28807</strain>
    </source>
</reference>
<dbReference type="CDD" id="cd19366">
    <property type="entry name" value="TenA_C_BhTenA-like"/>
    <property type="match status" value="1"/>
</dbReference>
<comment type="caution">
    <text evidence="4">The sequence shown here is derived from an EMBL/GenBank/DDBJ whole genome shotgun (WGS) entry which is preliminary data.</text>
</comment>
<comment type="catalytic activity">
    <reaction evidence="2">
        <text>thiamine + H2O = 5-(2-hydroxyethyl)-4-methylthiazole + 4-amino-5-hydroxymethyl-2-methylpyrimidine + H(+)</text>
        <dbReference type="Rhea" id="RHEA:17509"/>
        <dbReference type="ChEBI" id="CHEBI:15377"/>
        <dbReference type="ChEBI" id="CHEBI:15378"/>
        <dbReference type="ChEBI" id="CHEBI:16892"/>
        <dbReference type="ChEBI" id="CHEBI:17957"/>
        <dbReference type="ChEBI" id="CHEBI:18385"/>
        <dbReference type="EC" id="3.5.99.2"/>
    </reaction>
</comment>
<dbReference type="InterPro" id="IPR027574">
    <property type="entry name" value="Thiaminase_II"/>
</dbReference>
<dbReference type="GO" id="GO:0005829">
    <property type="term" value="C:cytosol"/>
    <property type="evidence" value="ECO:0007669"/>
    <property type="project" value="TreeGrafter"/>
</dbReference>
<dbReference type="Proteomes" id="UP000216352">
    <property type="component" value="Unassembled WGS sequence"/>
</dbReference>
<dbReference type="GO" id="GO:0009228">
    <property type="term" value="P:thiamine biosynthetic process"/>
    <property type="evidence" value="ECO:0007669"/>
    <property type="project" value="UniProtKB-KW"/>
</dbReference>
<keyword evidence="2" id="KW-0378">Hydrolase</keyword>
<sequence>MTDGLMREVEGAAFAASLYEAAKPVWEAGLRQPFLAELAEGTLDRERFAFYLKQDYLYLDDYAKVHALAFAKCDDAQIGERLANTIMNVAREKAGMHDYYRRAYGITPEELATARQSAFARAYTTNILTTAYTKPLVDILIAVLPCAWVYADYGTRLSAEYGDRLEGNPYRQWIETYRTDEFWQSSVWLIEALERLTEGMDESRLAELRHEFVVGVEHEYMFWSSAYDLQQSWRPEWNALA</sequence>
<dbReference type="STRING" id="1603886.GCA_001895165_00338"/>
<comment type="similarity">
    <text evidence="2">Belongs to the TenA family.</text>
</comment>
<dbReference type="OrthoDB" id="34166at2"/>
<dbReference type="EMBL" id="MWWX01000005">
    <property type="protein sequence ID" value="OZG62385.1"/>
    <property type="molecule type" value="Genomic_DNA"/>
</dbReference>
<organism evidence="4 5">
    <name type="scientific">Bifidobacterium lemurum</name>
    <dbReference type="NCBI Taxonomy" id="1603886"/>
    <lineage>
        <taxon>Bacteria</taxon>
        <taxon>Bacillati</taxon>
        <taxon>Actinomycetota</taxon>
        <taxon>Actinomycetes</taxon>
        <taxon>Bifidobacteriales</taxon>
        <taxon>Bifidobacteriaceae</taxon>
        <taxon>Bifidobacterium</taxon>
    </lineage>
</organism>
<evidence type="ECO:0000256" key="2">
    <source>
        <dbReference type="RuleBase" id="RU363093"/>
    </source>
</evidence>
<dbReference type="Gene3D" id="1.20.910.10">
    <property type="entry name" value="Heme oxygenase-like"/>
    <property type="match status" value="1"/>
</dbReference>
<dbReference type="PANTHER" id="PTHR43198:SF2">
    <property type="entry name" value="SI:CH1073-67J19.1-RELATED"/>
    <property type="match status" value="1"/>
</dbReference>
<dbReference type="GO" id="GO:0050334">
    <property type="term" value="F:thiaminase activity"/>
    <property type="evidence" value="ECO:0007669"/>
    <property type="project" value="UniProtKB-EC"/>
</dbReference>
<proteinExistence type="inferred from homology"/>
<evidence type="ECO:0000313" key="4">
    <source>
        <dbReference type="EMBL" id="OZG62385.1"/>
    </source>
</evidence>
<dbReference type="InterPro" id="IPR004305">
    <property type="entry name" value="Thiaminase-2/PQQC"/>
</dbReference>
<dbReference type="PANTHER" id="PTHR43198">
    <property type="entry name" value="BIFUNCTIONAL TH2 PROTEIN"/>
    <property type="match status" value="1"/>
</dbReference>
<evidence type="ECO:0000313" key="5">
    <source>
        <dbReference type="Proteomes" id="UP000216352"/>
    </source>
</evidence>
<dbReference type="NCBIfam" id="TIGR04306">
    <property type="entry name" value="salvage_TenA"/>
    <property type="match status" value="1"/>
</dbReference>
<dbReference type="InterPro" id="IPR050967">
    <property type="entry name" value="Thiamine_Salvage_TenA"/>
</dbReference>
<dbReference type="GO" id="GO:0009229">
    <property type="term" value="P:thiamine diphosphate biosynthetic process"/>
    <property type="evidence" value="ECO:0007669"/>
    <property type="project" value="UniProtKB-UniPathway"/>
</dbReference>
<dbReference type="AlphaFoldDB" id="A0A261FTV0"/>